<protein>
    <submittedName>
        <fullName evidence="1">Uncharacterized protein</fullName>
    </submittedName>
</protein>
<dbReference type="HOGENOM" id="CLU_2961482_0_0_1"/>
<sequence length="59" mass="6508">MERSRNNLPLIRPRPSISTLVYRPKDADHTFLIDPGVDLVSLPNASVDSGRHGANLTKV</sequence>
<reference evidence="2" key="2">
    <citation type="submission" date="2015-01" db="EMBL/GenBank/DDBJ databases">
        <title>Evolutionary Origins and Diversification of the Mycorrhizal Mutualists.</title>
        <authorList>
            <consortium name="DOE Joint Genome Institute"/>
            <consortium name="Mycorrhizal Genomics Consortium"/>
            <person name="Kohler A."/>
            <person name="Kuo A."/>
            <person name="Nagy L.G."/>
            <person name="Floudas D."/>
            <person name="Copeland A."/>
            <person name="Barry K.W."/>
            <person name="Cichocki N."/>
            <person name="Veneault-Fourrey C."/>
            <person name="LaButti K."/>
            <person name="Lindquist E.A."/>
            <person name="Lipzen A."/>
            <person name="Lundell T."/>
            <person name="Morin E."/>
            <person name="Murat C."/>
            <person name="Riley R."/>
            <person name="Ohm R."/>
            <person name="Sun H."/>
            <person name="Tunlid A."/>
            <person name="Henrissat B."/>
            <person name="Grigoriev I.V."/>
            <person name="Hibbett D.S."/>
            <person name="Martin F."/>
        </authorList>
    </citation>
    <scope>NUCLEOTIDE SEQUENCE [LARGE SCALE GENOMIC DNA]</scope>
    <source>
        <strain evidence="2">Ve08.2h10</strain>
    </source>
</reference>
<evidence type="ECO:0000313" key="2">
    <source>
        <dbReference type="Proteomes" id="UP000054538"/>
    </source>
</evidence>
<evidence type="ECO:0000313" key="1">
    <source>
        <dbReference type="EMBL" id="KIK79111.1"/>
    </source>
</evidence>
<organism evidence="1 2">
    <name type="scientific">Paxillus rubicundulus Ve08.2h10</name>
    <dbReference type="NCBI Taxonomy" id="930991"/>
    <lineage>
        <taxon>Eukaryota</taxon>
        <taxon>Fungi</taxon>
        <taxon>Dikarya</taxon>
        <taxon>Basidiomycota</taxon>
        <taxon>Agaricomycotina</taxon>
        <taxon>Agaricomycetes</taxon>
        <taxon>Agaricomycetidae</taxon>
        <taxon>Boletales</taxon>
        <taxon>Paxilineae</taxon>
        <taxon>Paxillaceae</taxon>
        <taxon>Paxillus</taxon>
    </lineage>
</organism>
<proteinExistence type="predicted"/>
<dbReference type="InParanoid" id="A0A0D0D638"/>
<keyword evidence="2" id="KW-1185">Reference proteome</keyword>
<dbReference type="AlphaFoldDB" id="A0A0D0D638"/>
<dbReference type="EMBL" id="KN826375">
    <property type="protein sequence ID" value="KIK79111.1"/>
    <property type="molecule type" value="Genomic_DNA"/>
</dbReference>
<name>A0A0D0D638_9AGAM</name>
<accession>A0A0D0D638</accession>
<reference evidence="1 2" key="1">
    <citation type="submission" date="2014-04" db="EMBL/GenBank/DDBJ databases">
        <authorList>
            <consortium name="DOE Joint Genome Institute"/>
            <person name="Kuo A."/>
            <person name="Kohler A."/>
            <person name="Jargeat P."/>
            <person name="Nagy L.G."/>
            <person name="Floudas D."/>
            <person name="Copeland A."/>
            <person name="Barry K.W."/>
            <person name="Cichocki N."/>
            <person name="Veneault-Fourrey C."/>
            <person name="LaButti K."/>
            <person name="Lindquist E.A."/>
            <person name="Lipzen A."/>
            <person name="Lundell T."/>
            <person name="Morin E."/>
            <person name="Murat C."/>
            <person name="Sun H."/>
            <person name="Tunlid A."/>
            <person name="Henrissat B."/>
            <person name="Grigoriev I.V."/>
            <person name="Hibbett D.S."/>
            <person name="Martin F."/>
            <person name="Nordberg H.P."/>
            <person name="Cantor M.N."/>
            <person name="Hua S.X."/>
        </authorList>
    </citation>
    <scope>NUCLEOTIDE SEQUENCE [LARGE SCALE GENOMIC DNA]</scope>
    <source>
        <strain evidence="1 2">Ve08.2h10</strain>
    </source>
</reference>
<gene>
    <name evidence="1" type="ORF">PAXRUDRAFT_834260</name>
</gene>
<dbReference type="Proteomes" id="UP000054538">
    <property type="component" value="Unassembled WGS sequence"/>
</dbReference>